<name>A0ABV2S512_BRAJP</name>
<evidence type="ECO:0000313" key="2">
    <source>
        <dbReference type="Proteomes" id="UP001549291"/>
    </source>
</evidence>
<keyword evidence="2" id="KW-1185">Reference proteome</keyword>
<gene>
    <name evidence="1" type="ORF">ABIF63_008334</name>
</gene>
<reference evidence="1 2" key="1">
    <citation type="submission" date="2024-06" db="EMBL/GenBank/DDBJ databases">
        <title>Genomic Encyclopedia of Type Strains, Phase V (KMG-V): Genome sequencing to study the core and pangenomes of soil and plant-associated prokaryotes.</title>
        <authorList>
            <person name="Whitman W."/>
        </authorList>
    </citation>
    <scope>NUCLEOTIDE SEQUENCE [LARGE SCALE GENOMIC DNA]</scope>
    <source>
        <strain evidence="1 2">USDA 160</strain>
    </source>
</reference>
<proteinExistence type="predicted"/>
<sequence>MTFVRLTLHLDEAFPHRPKTDSISFCTDVDTNVAATRRENKTPVASSVDVLSRFPTARGKIRKRAASLQRPNNCHIRNSIDIFFDRDSQATRSAHATGLTALNTIDSKQEIRSKAARATSKCVSIRHRHNIDRTSSLHRHSNVTLQAHCRGLHRSISVHADSCAVGVAQEASVKKSPGASIFTDLTNSKNRDWPIRQTLAAPNSRVSEKAPKYR</sequence>
<protein>
    <submittedName>
        <fullName evidence="1">Uncharacterized protein</fullName>
    </submittedName>
</protein>
<accession>A0ABV2S512</accession>
<comment type="caution">
    <text evidence="1">The sequence shown here is derived from an EMBL/GenBank/DDBJ whole genome shotgun (WGS) entry which is preliminary data.</text>
</comment>
<organism evidence="1 2">
    <name type="scientific">Bradyrhizobium japonicum</name>
    <dbReference type="NCBI Taxonomy" id="375"/>
    <lineage>
        <taxon>Bacteria</taxon>
        <taxon>Pseudomonadati</taxon>
        <taxon>Pseudomonadota</taxon>
        <taxon>Alphaproteobacteria</taxon>
        <taxon>Hyphomicrobiales</taxon>
        <taxon>Nitrobacteraceae</taxon>
        <taxon>Bradyrhizobium</taxon>
    </lineage>
</organism>
<dbReference type="Proteomes" id="UP001549291">
    <property type="component" value="Unassembled WGS sequence"/>
</dbReference>
<dbReference type="EMBL" id="JBEPTQ010000002">
    <property type="protein sequence ID" value="MET4724228.1"/>
    <property type="molecule type" value="Genomic_DNA"/>
</dbReference>
<evidence type="ECO:0000313" key="1">
    <source>
        <dbReference type="EMBL" id="MET4724228.1"/>
    </source>
</evidence>